<evidence type="ECO:0000256" key="4">
    <source>
        <dbReference type="ARBA" id="ARBA00023136"/>
    </source>
</evidence>
<gene>
    <name evidence="8" type="ORF">ACFO3F_00400</name>
</gene>
<keyword evidence="8" id="KW-0436">Ligase</keyword>
<comment type="caution">
    <text evidence="8">The sequence shown here is derived from an EMBL/GenBank/DDBJ whole genome shotgun (WGS) entry which is preliminary data.</text>
</comment>
<keyword evidence="4 6" id="KW-0472">Membrane</keyword>
<feature type="transmembrane region" description="Helical" evidence="6">
    <location>
        <begin position="242"/>
        <end position="268"/>
    </location>
</feature>
<reference evidence="9" key="1">
    <citation type="journal article" date="2019" name="Int. J. Syst. Evol. Microbiol.">
        <title>The Global Catalogue of Microorganisms (GCM) 10K type strain sequencing project: providing services to taxonomists for standard genome sequencing and annotation.</title>
        <authorList>
            <consortium name="The Broad Institute Genomics Platform"/>
            <consortium name="The Broad Institute Genome Sequencing Center for Infectious Disease"/>
            <person name="Wu L."/>
            <person name="Ma J."/>
        </authorList>
    </citation>
    <scope>NUCLEOTIDE SEQUENCE [LARGE SCALE GENOMIC DNA]</scope>
    <source>
        <strain evidence="9">JCM 3369</strain>
    </source>
</reference>
<proteinExistence type="predicted"/>
<keyword evidence="2 6" id="KW-0812">Transmembrane</keyword>
<feature type="transmembrane region" description="Helical" evidence="6">
    <location>
        <begin position="367"/>
        <end position="391"/>
    </location>
</feature>
<dbReference type="GO" id="GO:0016874">
    <property type="term" value="F:ligase activity"/>
    <property type="evidence" value="ECO:0007669"/>
    <property type="project" value="UniProtKB-KW"/>
</dbReference>
<sequence>MWATSLAVVVFATVSATADRGPAALGLALAASAVVGVWLARTQRLTALEVAVVAVPISFYPPVATQFNASLADPVVLVAVLAAAVGGRRRPAGVDLVVCWALAVQLVVWASLVWPLLTMRGASLSAGLAGAAKLAIMSAYVLLGFVGARQAGRTGDGGADAGGTHLRFLDLWTRTASTVAVIGIAGSLAYTAGIDTGLSFDFRATGTFEDPNAFGVYLLLSLGIAMAAAYRRTGRALTWHLVPMLVALVMTGSRAAILALVVATVATAVTGGLGGAGARFRAAAVFAVVAAGAAFLVLPRSLTAPSVERATGVLQPGTVDTNRLELWSSAVDLWQHQPFLGVGIGQFRAASGTLLAAPTAFVPHHTYLGLLAEVGIIGALVILALPLLAGLRLVAARARGQGVATFLLFSMVAFAVEAVTLSLESFRPFWLLVGLALALSLPPPDGSSPGTRHPTTRAGLLAWT</sequence>
<dbReference type="Proteomes" id="UP001595955">
    <property type="component" value="Unassembled WGS sequence"/>
</dbReference>
<dbReference type="InterPro" id="IPR051533">
    <property type="entry name" value="WaaL-like"/>
</dbReference>
<keyword evidence="3 6" id="KW-1133">Transmembrane helix</keyword>
<feature type="transmembrane region" description="Helical" evidence="6">
    <location>
        <begin position="67"/>
        <end position="85"/>
    </location>
</feature>
<dbReference type="Pfam" id="PF04932">
    <property type="entry name" value="Wzy_C"/>
    <property type="match status" value="1"/>
</dbReference>
<feature type="transmembrane region" description="Helical" evidence="6">
    <location>
        <begin position="280"/>
        <end position="299"/>
    </location>
</feature>
<evidence type="ECO:0000256" key="6">
    <source>
        <dbReference type="SAM" id="Phobius"/>
    </source>
</evidence>
<evidence type="ECO:0000256" key="5">
    <source>
        <dbReference type="SAM" id="MobiDB-lite"/>
    </source>
</evidence>
<evidence type="ECO:0000256" key="3">
    <source>
        <dbReference type="ARBA" id="ARBA00022989"/>
    </source>
</evidence>
<accession>A0ABV9D4X4</accession>
<evidence type="ECO:0000313" key="8">
    <source>
        <dbReference type="EMBL" id="MFC4553696.1"/>
    </source>
</evidence>
<comment type="subcellular location">
    <subcellularLocation>
        <location evidence="1">Membrane</location>
        <topology evidence="1">Multi-pass membrane protein</topology>
    </subcellularLocation>
</comment>
<feature type="region of interest" description="Disordered" evidence="5">
    <location>
        <begin position="444"/>
        <end position="464"/>
    </location>
</feature>
<dbReference type="RefSeq" id="WP_122822937.1">
    <property type="nucleotide sequence ID" value="NZ_CP033325.1"/>
</dbReference>
<dbReference type="InterPro" id="IPR007016">
    <property type="entry name" value="O-antigen_ligase-rel_domated"/>
</dbReference>
<evidence type="ECO:0000259" key="7">
    <source>
        <dbReference type="Pfam" id="PF04932"/>
    </source>
</evidence>
<organism evidence="8 9">
    <name type="scientific">Georgenia faecalis</name>
    <dbReference type="NCBI Taxonomy" id="2483799"/>
    <lineage>
        <taxon>Bacteria</taxon>
        <taxon>Bacillati</taxon>
        <taxon>Actinomycetota</taxon>
        <taxon>Actinomycetes</taxon>
        <taxon>Micrococcales</taxon>
        <taxon>Bogoriellaceae</taxon>
        <taxon>Georgenia</taxon>
    </lineage>
</organism>
<feature type="transmembrane region" description="Helical" evidence="6">
    <location>
        <begin position="123"/>
        <end position="143"/>
    </location>
</feature>
<dbReference type="PANTHER" id="PTHR37422:SF13">
    <property type="entry name" value="LIPOPOLYSACCHARIDE BIOSYNTHESIS PROTEIN PA4999-RELATED"/>
    <property type="match status" value="1"/>
</dbReference>
<keyword evidence="9" id="KW-1185">Reference proteome</keyword>
<feature type="domain" description="O-antigen ligase-related" evidence="7">
    <location>
        <begin position="241"/>
        <end position="382"/>
    </location>
</feature>
<protein>
    <submittedName>
        <fullName evidence="8">O-antigen ligase family protein</fullName>
    </submittedName>
</protein>
<feature type="transmembrane region" description="Helical" evidence="6">
    <location>
        <begin position="175"/>
        <end position="194"/>
    </location>
</feature>
<name>A0ABV9D4X4_9MICO</name>
<evidence type="ECO:0000256" key="2">
    <source>
        <dbReference type="ARBA" id="ARBA00022692"/>
    </source>
</evidence>
<dbReference type="EMBL" id="JBHSGF010000001">
    <property type="protein sequence ID" value="MFC4553696.1"/>
    <property type="molecule type" value="Genomic_DNA"/>
</dbReference>
<evidence type="ECO:0000256" key="1">
    <source>
        <dbReference type="ARBA" id="ARBA00004141"/>
    </source>
</evidence>
<feature type="transmembrane region" description="Helical" evidence="6">
    <location>
        <begin position="97"/>
        <end position="117"/>
    </location>
</feature>
<feature type="transmembrane region" description="Helical" evidence="6">
    <location>
        <begin position="214"/>
        <end position="230"/>
    </location>
</feature>
<dbReference type="PANTHER" id="PTHR37422">
    <property type="entry name" value="TEICHURONIC ACID BIOSYNTHESIS PROTEIN TUAE"/>
    <property type="match status" value="1"/>
</dbReference>
<feature type="transmembrane region" description="Helical" evidence="6">
    <location>
        <begin position="403"/>
        <end position="423"/>
    </location>
</feature>
<evidence type="ECO:0000313" key="9">
    <source>
        <dbReference type="Proteomes" id="UP001595955"/>
    </source>
</evidence>